<feature type="domain" description="DUF3592" evidence="2">
    <location>
        <begin position="39"/>
        <end position="110"/>
    </location>
</feature>
<name>A0AA91DI52_VARPD</name>
<evidence type="ECO:0000256" key="1">
    <source>
        <dbReference type="SAM" id="Phobius"/>
    </source>
</evidence>
<organism evidence="3 4">
    <name type="scientific">Variovorax paradoxus</name>
    <dbReference type="NCBI Taxonomy" id="34073"/>
    <lineage>
        <taxon>Bacteria</taxon>
        <taxon>Pseudomonadati</taxon>
        <taxon>Pseudomonadota</taxon>
        <taxon>Betaproteobacteria</taxon>
        <taxon>Burkholderiales</taxon>
        <taxon>Comamonadaceae</taxon>
        <taxon>Variovorax</taxon>
    </lineage>
</organism>
<keyword evidence="1" id="KW-0472">Membrane</keyword>
<feature type="transmembrane region" description="Helical" evidence="1">
    <location>
        <begin position="114"/>
        <end position="132"/>
    </location>
</feature>
<proteinExistence type="predicted"/>
<dbReference type="AlphaFoldDB" id="A0AA91DI52"/>
<dbReference type="Proteomes" id="UP000077852">
    <property type="component" value="Unassembled WGS sequence"/>
</dbReference>
<keyword evidence="1" id="KW-1133">Transmembrane helix</keyword>
<dbReference type="InterPro" id="IPR021994">
    <property type="entry name" value="DUF3592"/>
</dbReference>
<evidence type="ECO:0000313" key="3">
    <source>
        <dbReference type="EMBL" id="OAK58200.1"/>
    </source>
</evidence>
<sequence>MKFETFAKYLFALIGVALLGLCGYLAFGKLSFIASADRVQGQVVELQHVRSGNKNNTEGTWRPLVRFRAPSGALIDFTTSSSSGTPRYEAGESVQVYAQPSNPANVMLDDAFELWGGPAMAGIIGGVFLLFAEILRRIQRDQEPGT</sequence>
<keyword evidence="1" id="KW-0812">Transmembrane</keyword>
<accession>A0AA91DI52</accession>
<reference evidence="3 4" key="1">
    <citation type="submission" date="2016-03" db="EMBL/GenBank/DDBJ databases">
        <title>Genome sequence of Variovorax paradoxus KB5.</title>
        <authorList>
            <person name="Jeong H."/>
            <person name="Hong C.E."/>
            <person name="Jo S.H."/>
            <person name="Park J.M."/>
        </authorList>
    </citation>
    <scope>NUCLEOTIDE SEQUENCE [LARGE SCALE GENOMIC DNA]</scope>
    <source>
        <strain evidence="3 4">KB5</strain>
    </source>
</reference>
<dbReference type="Pfam" id="PF12158">
    <property type="entry name" value="DUF3592"/>
    <property type="match status" value="1"/>
</dbReference>
<dbReference type="RefSeq" id="WP_081270916.1">
    <property type="nucleotide sequence ID" value="NZ_LVHG01000083.1"/>
</dbReference>
<comment type="caution">
    <text evidence="3">The sequence shown here is derived from an EMBL/GenBank/DDBJ whole genome shotgun (WGS) entry which is preliminary data.</text>
</comment>
<evidence type="ECO:0000259" key="2">
    <source>
        <dbReference type="Pfam" id="PF12158"/>
    </source>
</evidence>
<dbReference type="EMBL" id="LVHG01000083">
    <property type="protein sequence ID" value="OAK58200.1"/>
    <property type="molecule type" value="Genomic_DNA"/>
</dbReference>
<protein>
    <recommendedName>
        <fullName evidence="2">DUF3592 domain-containing protein</fullName>
    </recommendedName>
</protein>
<feature type="transmembrane region" description="Helical" evidence="1">
    <location>
        <begin position="9"/>
        <end position="27"/>
    </location>
</feature>
<gene>
    <name evidence="3" type="ORF">A3K87_29545</name>
</gene>
<evidence type="ECO:0000313" key="4">
    <source>
        <dbReference type="Proteomes" id="UP000077852"/>
    </source>
</evidence>